<dbReference type="SUPFAM" id="SSF50324">
    <property type="entry name" value="Inorganic pyrophosphatase"/>
    <property type="match status" value="1"/>
</dbReference>
<dbReference type="EMBL" id="JAFBIT010000003">
    <property type="protein sequence ID" value="MCF2653203.1"/>
    <property type="molecule type" value="Genomic_DNA"/>
</dbReference>
<sequence length="107" mass="12030">MLGARVRCVMDRPLGSAHPRYPDMIYPVNYGYVPGVMAGDGAEQDVYVIGPTVPLKVFDGVVVAVVHRFDDCEDKWVVAEQTGLYSEDELRAAVAFQEKYYKSQWIL</sequence>
<keyword evidence="3" id="KW-0479">Metal-binding</keyword>
<dbReference type="Proteomes" id="UP001299220">
    <property type="component" value="Unassembled WGS sequence"/>
</dbReference>
<evidence type="ECO:0000256" key="3">
    <source>
        <dbReference type="ARBA" id="ARBA00022723"/>
    </source>
</evidence>
<dbReference type="EC" id="3.6.1.1" evidence="2"/>
<comment type="caution">
    <text evidence="6">The sequence shown here is derived from an EMBL/GenBank/DDBJ whole genome shotgun (WGS) entry which is preliminary data.</text>
</comment>
<keyword evidence="4" id="KW-0378">Hydrolase</keyword>
<organism evidence="6 7">
    <name type="scientific">Anaeromassilibacillus senegalensis</name>
    <dbReference type="NCBI Taxonomy" id="1673717"/>
    <lineage>
        <taxon>Bacteria</taxon>
        <taxon>Bacillati</taxon>
        <taxon>Bacillota</taxon>
        <taxon>Clostridia</taxon>
        <taxon>Eubacteriales</taxon>
        <taxon>Acutalibacteraceae</taxon>
        <taxon>Anaeromassilibacillus</taxon>
    </lineage>
</organism>
<name>A0ABS9CPX9_9FIRM</name>
<evidence type="ECO:0000256" key="4">
    <source>
        <dbReference type="ARBA" id="ARBA00022801"/>
    </source>
</evidence>
<proteinExistence type="predicted"/>
<evidence type="ECO:0000256" key="1">
    <source>
        <dbReference type="ARBA" id="ARBA00001946"/>
    </source>
</evidence>
<dbReference type="Gene3D" id="3.90.80.10">
    <property type="entry name" value="Inorganic pyrophosphatase"/>
    <property type="match status" value="1"/>
</dbReference>
<keyword evidence="5" id="KW-0460">Magnesium</keyword>
<dbReference type="InterPro" id="IPR036649">
    <property type="entry name" value="Pyrophosphatase_sf"/>
</dbReference>
<comment type="cofactor">
    <cofactor evidence="1">
        <name>Mg(2+)</name>
        <dbReference type="ChEBI" id="CHEBI:18420"/>
    </cofactor>
</comment>
<gene>
    <name evidence="6" type="ORF">JQM67_11385</name>
</gene>
<dbReference type="InterPro" id="IPR008162">
    <property type="entry name" value="Pyrophosphatase"/>
</dbReference>
<evidence type="ECO:0000313" key="7">
    <source>
        <dbReference type="Proteomes" id="UP001299220"/>
    </source>
</evidence>
<dbReference type="Pfam" id="PF00719">
    <property type="entry name" value="Pyrophosphatase"/>
    <property type="match status" value="1"/>
</dbReference>
<evidence type="ECO:0000313" key="6">
    <source>
        <dbReference type="EMBL" id="MCF2653203.1"/>
    </source>
</evidence>
<reference evidence="6 7" key="1">
    <citation type="submission" date="2020-12" db="EMBL/GenBank/DDBJ databases">
        <title>Whole genome sequences of gut porcine anaerobes.</title>
        <authorList>
            <person name="Kubasova T."/>
            <person name="Jahodarova E."/>
            <person name="Rychlik I."/>
        </authorList>
    </citation>
    <scope>NUCLEOTIDE SEQUENCE [LARGE SCALE GENOMIC DNA]</scope>
    <source>
        <strain evidence="6 7">An867</strain>
    </source>
</reference>
<evidence type="ECO:0000256" key="2">
    <source>
        <dbReference type="ARBA" id="ARBA00012146"/>
    </source>
</evidence>
<evidence type="ECO:0000256" key="5">
    <source>
        <dbReference type="ARBA" id="ARBA00022842"/>
    </source>
</evidence>
<keyword evidence="7" id="KW-1185">Reference proteome</keyword>
<protein>
    <recommendedName>
        <fullName evidence="2">inorganic diphosphatase</fullName>
        <ecNumber evidence="2">3.6.1.1</ecNumber>
    </recommendedName>
</protein>
<accession>A0ABS9CPX9</accession>